<dbReference type="SUPFAM" id="SSF46785">
    <property type="entry name" value="Winged helix' DNA-binding domain"/>
    <property type="match status" value="1"/>
</dbReference>
<sequence length="205" mass="22505">MSTDGDTPPPSAERHPALGPAQLKALAHPLRVQILDLLSTHGALTASRLADLVGESSGSTSYHLRQLARHGFVREVADRGTARERWWERPPGGFTVSMPDDEAEDTAATLAGAMVSREFENARARKIQAFLERSSELPTRWLDGARLTTASMWLTAEQMVEVADAWDALDATLHRFEGQEQTPGARPVQIHFNVFPTIDGKENPS</sequence>
<gene>
    <name evidence="5" type="ORF">FB00_06305</name>
</gene>
<dbReference type="AlphaFoldDB" id="A0A0H2KP98"/>
<dbReference type="GO" id="GO:0003700">
    <property type="term" value="F:DNA-binding transcription factor activity"/>
    <property type="evidence" value="ECO:0007669"/>
    <property type="project" value="InterPro"/>
</dbReference>
<dbReference type="InterPro" id="IPR011991">
    <property type="entry name" value="ArsR-like_HTH"/>
</dbReference>
<dbReference type="GO" id="GO:0003677">
    <property type="term" value="F:DNA binding"/>
    <property type="evidence" value="ECO:0007669"/>
    <property type="project" value="UniProtKB-KW"/>
</dbReference>
<dbReference type="SMART" id="SM00418">
    <property type="entry name" value="HTH_ARSR"/>
    <property type="match status" value="1"/>
</dbReference>
<dbReference type="RefSeq" id="WP_047232040.1">
    <property type="nucleotide sequence ID" value="NZ_JNBQ01000004.1"/>
</dbReference>
<dbReference type="PATRIC" id="fig|264251.5.peg.1287"/>
<dbReference type="Proteomes" id="UP000035265">
    <property type="component" value="Unassembled WGS sequence"/>
</dbReference>
<evidence type="ECO:0000313" key="6">
    <source>
        <dbReference type="Proteomes" id="UP000035265"/>
    </source>
</evidence>
<dbReference type="PRINTS" id="PR00778">
    <property type="entry name" value="HTHARSR"/>
</dbReference>
<feature type="domain" description="HTH arsR-type" evidence="4">
    <location>
        <begin position="21"/>
        <end position="112"/>
    </location>
</feature>
<accession>A0A0H2KP98</accession>
<dbReference type="CDD" id="cd00090">
    <property type="entry name" value="HTH_ARSR"/>
    <property type="match status" value="1"/>
</dbReference>
<reference evidence="5 6" key="1">
    <citation type="submission" date="2014-05" db="EMBL/GenBank/DDBJ databases">
        <title>Cellulosimicrobium funkei U11 genome.</title>
        <authorList>
            <person name="Hu C."/>
            <person name="Gong Y."/>
            <person name="Wan W."/>
            <person name="Jiang M."/>
        </authorList>
    </citation>
    <scope>NUCLEOTIDE SEQUENCE [LARGE SCALE GENOMIC DNA]</scope>
    <source>
        <strain evidence="5 6">U11</strain>
    </source>
</reference>
<dbReference type="PANTHER" id="PTHR43132:SF2">
    <property type="entry name" value="ARSENICAL RESISTANCE OPERON REPRESSOR ARSR-RELATED"/>
    <property type="match status" value="1"/>
</dbReference>
<keyword evidence="2" id="KW-0238">DNA-binding</keyword>
<protein>
    <recommendedName>
        <fullName evidence="4">HTH arsR-type domain-containing protein</fullName>
    </recommendedName>
</protein>
<dbReference type="STRING" id="264251.FB00_06305"/>
<dbReference type="Pfam" id="PF12840">
    <property type="entry name" value="HTH_20"/>
    <property type="match status" value="1"/>
</dbReference>
<keyword evidence="3" id="KW-0804">Transcription</keyword>
<proteinExistence type="predicted"/>
<organism evidence="5 6">
    <name type="scientific">Cellulosimicrobium funkei</name>
    <dbReference type="NCBI Taxonomy" id="264251"/>
    <lineage>
        <taxon>Bacteria</taxon>
        <taxon>Bacillati</taxon>
        <taxon>Actinomycetota</taxon>
        <taxon>Actinomycetes</taxon>
        <taxon>Micrococcales</taxon>
        <taxon>Promicromonosporaceae</taxon>
        <taxon>Cellulosimicrobium</taxon>
    </lineage>
</organism>
<dbReference type="InterPro" id="IPR036388">
    <property type="entry name" value="WH-like_DNA-bd_sf"/>
</dbReference>
<evidence type="ECO:0000256" key="2">
    <source>
        <dbReference type="ARBA" id="ARBA00023125"/>
    </source>
</evidence>
<dbReference type="InterPro" id="IPR036390">
    <property type="entry name" value="WH_DNA-bd_sf"/>
</dbReference>
<evidence type="ECO:0000256" key="1">
    <source>
        <dbReference type="ARBA" id="ARBA00023015"/>
    </source>
</evidence>
<comment type="caution">
    <text evidence="5">The sequence shown here is derived from an EMBL/GenBank/DDBJ whole genome shotgun (WGS) entry which is preliminary data.</text>
</comment>
<keyword evidence="6" id="KW-1185">Reference proteome</keyword>
<name>A0A0H2KP98_9MICO</name>
<dbReference type="Gene3D" id="1.10.10.10">
    <property type="entry name" value="Winged helix-like DNA-binding domain superfamily/Winged helix DNA-binding domain"/>
    <property type="match status" value="1"/>
</dbReference>
<dbReference type="InterPro" id="IPR051011">
    <property type="entry name" value="Metal_resp_trans_reg"/>
</dbReference>
<evidence type="ECO:0000313" key="5">
    <source>
        <dbReference type="EMBL" id="KLN35381.1"/>
    </source>
</evidence>
<keyword evidence="1" id="KW-0805">Transcription regulation</keyword>
<evidence type="ECO:0000259" key="4">
    <source>
        <dbReference type="SMART" id="SM00418"/>
    </source>
</evidence>
<dbReference type="InterPro" id="IPR001845">
    <property type="entry name" value="HTH_ArsR_DNA-bd_dom"/>
</dbReference>
<dbReference type="PANTHER" id="PTHR43132">
    <property type="entry name" value="ARSENICAL RESISTANCE OPERON REPRESSOR ARSR-RELATED"/>
    <property type="match status" value="1"/>
</dbReference>
<dbReference type="EMBL" id="JNBQ01000004">
    <property type="protein sequence ID" value="KLN35381.1"/>
    <property type="molecule type" value="Genomic_DNA"/>
</dbReference>
<evidence type="ECO:0000256" key="3">
    <source>
        <dbReference type="ARBA" id="ARBA00023163"/>
    </source>
</evidence>